<dbReference type="PROSITE" id="PS50982">
    <property type="entry name" value="MBD"/>
    <property type="match status" value="1"/>
</dbReference>
<dbReference type="InterPro" id="IPR038945">
    <property type="entry name" value="MBD13-like"/>
</dbReference>
<evidence type="ECO:0000259" key="7">
    <source>
        <dbReference type="PROSITE" id="PS50982"/>
    </source>
</evidence>
<dbReference type="Proteomes" id="UP000298416">
    <property type="component" value="Unassembled WGS sequence"/>
</dbReference>
<evidence type="ECO:0000256" key="4">
    <source>
        <dbReference type="ARBA" id="ARBA00023163"/>
    </source>
</evidence>
<dbReference type="AlphaFoldDB" id="A0A4D8XY20"/>
<evidence type="ECO:0000313" key="10">
    <source>
        <dbReference type="Proteomes" id="UP000298416"/>
    </source>
</evidence>
<comment type="subcellular location">
    <subcellularLocation>
        <location evidence="1">Nucleus</location>
    </subcellularLocation>
</comment>
<dbReference type="STRING" id="180675.A0A4D8XY20"/>
<dbReference type="Pfam" id="PF01429">
    <property type="entry name" value="MBD"/>
    <property type="match status" value="1"/>
</dbReference>
<sequence length="301" mass="34059">MDGERPEWLPVDWKVCVRVRSSGRKDRYYVSPSNDHRFKSKPEVFRYLKNAEKDLKLRLRNKVDMKKSVKERLLPSGSIKGGKTRRDTVKSEGECIDPSHTDASAQIEKENDSVAEDEEKAASLKKRKKNSKWMNELPRRSSKRLARVEADPPLDVETIGKSELSGSTEMKKHEEASTNLPLEDVSSTEEHECDEKKLKSSLNDLVMDPCIEFAIKTLTGAIPIEDVNKMNEVSPIQASASSCALPFSDIWADPCFEFAVKMLTNEIPVEDGSHFQNAFQQLLSSHQEPLPNDNSNHCITK</sequence>
<dbReference type="EMBL" id="PNBA02000004">
    <property type="protein sequence ID" value="KAG6426502.1"/>
    <property type="molecule type" value="Genomic_DNA"/>
</dbReference>
<comment type="caution">
    <text evidence="9">The sequence shown here is derived from an EMBL/GenBank/DDBJ whole genome shotgun (WGS) entry which is preliminary data.</text>
</comment>
<dbReference type="SUPFAM" id="SSF54171">
    <property type="entry name" value="DNA-binding domain"/>
    <property type="match status" value="1"/>
</dbReference>
<keyword evidence="3" id="KW-0238">DNA-binding</keyword>
<feature type="domain" description="MBD" evidence="7">
    <location>
        <begin position="1"/>
        <end position="70"/>
    </location>
</feature>
<dbReference type="GO" id="GO:0003677">
    <property type="term" value="F:DNA binding"/>
    <property type="evidence" value="ECO:0007669"/>
    <property type="project" value="UniProtKB-KW"/>
</dbReference>
<dbReference type="CDD" id="cd00122">
    <property type="entry name" value="MBD"/>
    <property type="match status" value="1"/>
</dbReference>
<name>A0A4D8XY20_SALSN</name>
<dbReference type="PANTHER" id="PTHR34067:SF20">
    <property type="entry name" value="OS08G0206700 PROTEIN"/>
    <property type="match status" value="1"/>
</dbReference>
<gene>
    <name evidence="9" type="ORF">SASPL_110726</name>
    <name evidence="8" type="ORF">SASPL_157622</name>
</gene>
<dbReference type="GO" id="GO:0005634">
    <property type="term" value="C:nucleus"/>
    <property type="evidence" value="ECO:0007669"/>
    <property type="project" value="UniProtKB-SubCell"/>
</dbReference>
<evidence type="ECO:0000256" key="5">
    <source>
        <dbReference type="ARBA" id="ARBA00023242"/>
    </source>
</evidence>
<proteinExistence type="predicted"/>
<protein>
    <recommendedName>
        <fullName evidence="7">MBD domain-containing protein</fullName>
    </recommendedName>
</protein>
<evidence type="ECO:0000313" key="9">
    <source>
        <dbReference type="EMBL" id="KAG6426502.1"/>
    </source>
</evidence>
<keyword evidence="10" id="KW-1185">Reference proteome</keyword>
<dbReference type="PANTHER" id="PTHR34067">
    <property type="entry name" value="OS04G0193200 PROTEIN"/>
    <property type="match status" value="1"/>
</dbReference>
<evidence type="ECO:0000256" key="1">
    <source>
        <dbReference type="ARBA" id="ARBA00004123"/>
    </source>
</evidence>
<dbReference type="InterPro" id="IPR001739">
    <property type="entry name" value="Methyl_CpG_DNA-bd"/>
</dbReference>
<reference evidence="9" key="2">
    <citation type="submission" date="2020-08" db="EMBL/GenBank/DDBJ databases">
        <title>Plant Genome Project.</title>
        <authorList>
            <person name="Zhang R.-G."/>
        </authorList>
    </citation>
    <scope>NUCLEOTIDE SEQUENCE</scope>
    <source>
        <strain evidence="9">Huo1</strain>
        <tissue evidence="9">Leaf</tissue>
    </source>
</reference>
<dbReference type="EMBL" id="PNBA02000969">
    <property type="protein sequence ID" value="KAG6382670.1"/>
    <property type="molecule type" value="Genomic_DNA"/>
</dbReference>
<evidence type="ECO:0000256" key="6">
    <source>
        <dbReference type="SAM" id="MobiDB-lite"/>
    </source>
</evidence>
<dbReference type="Gene3D" id="3.30.890.10">
    <property type="entry name" value="Methyl-cpg-binding Protein 2, Chain A"/>
    <property type="match status" value="1"/>
</dbReference>
<evidence type="ECO:0000256" key="2">
    <source>
        <dbReference type="ARBA" id="ARBA00023015"/>
    </source>
</evidence>
<accession>A0A4D8XY20</accession>
<keyword evidence="2" id="KW-0805">Transcription regulation</keyword>
<keyword evidence="4" id="KW-0804">Transcription</keyword>
<evidence type="ECO:0000256" key="3">
    <source>
        <dbReference type="ARBA" id="ARBA00023125"/>
    </source>
</evidence>
<feature type="region of interest" description="Disordered" evidence="6">
    <location>
        <begin position="73"/>
        <end position="190"/>
    </location>
</feature>
<keyword evidence="5" id="KW-0539">Nucleus</keyword>
<evidence type="ECO:0000313" key="8">
    <source>
        <dbReference type="EMBL" id="KAG6382670.1"/>
    </source>
</evidence>
<organism evidence="9">
    <name type="scientific">Salvia splendens</name>
    <name type="common">Scarlet sage</name>
    <dbReference type="NCBI Taxonomy" id="180675"/>
    <lineage>
        <taxon>Eukaryota</taxon>
        <taxon>Viridiplantae</taxon>
        <taxon>Streptophyta</taxon>
        <taxon>Embryophyta</taxon>
        <taxon>Tracheophyta</taxon>
        <taxon>Spermatophyta</taxon>
        <taxon>Magnoliopsida</taxon>
        <taxon>eudicotyledons</taxon>
        <taxon>Gunneridae</taxon>
        <taxon>Pentapetalae</taxon>
        <taxon>asterids</taxon>
        <taxon>lamiids</taxon>
        <taxon>Lamiales</taxon>
        <taxon>Lamiaceae</taxon>
        <taxon>Nepetoideae</taxon>
        <taxon>Mentheae</taxon>
        <taxon>Salviinae</taxon>
        <taxon>Salvia</taxon>
        <taxon>Salvia subgen. Calosphace</taxon>
        <taxon>core Calosphace</taxon>
    </lineage>
</organism>
<dbReference type="InterPro" id="IPR016177">
    <property type="entry name" value="DNA-bd_dom_sf"/>
</dbReference>
<reference evidence="9" key="1">
    <citation type="submission" date="2018-01" db="EMBL/GenBank/DDBJ databases">
        <authorList>
            <person name="Mao J.F."/>
        </authorList>
    </citation>
    <scope>NUCLEOTIDE SEQUENCE</scope>
    <source>
        <strain evidence="9">Huo1</strain>
        <tissue evidence="9">Leaf</tissue>
    </source>
</reference>
<feature type="compositionally biased region" description="Basic and acidic residues" evidence="6">
    <location>
        <begin position="84"/>
        <end position="100"/>
    </location>
</feature>